<evidence type="ECO:0000256" key="3">
    <source>
        <dbReference type="ARBA" id="ARBA00023125"/>
    </source>
</evidence>
<keyword evidence="3" id="KW-0238">DNA-binding</keyword>
<evidence type="ECO:0000259" key="4">
    <source>
        <dbReference type="Pfam" id="PF01420"/>
    </source>
</evidence>
<dbReference type="EMBL" id="CAADEZ010000045">
    <property type="protein sequence ID" value="VFJ47215.1"/>
    <property type="molecule type" value="Genomic_DNA"/>
</dbReference>
<dbReference type="InterPro" id="IPR000055">
    <property type="entry name" value="Restrct_endonuc_typeI_TRD"/>
</dbReference>
<dbReference type="GO" id="GO:0003677">
    <property type="term" value="F:DNA binding"/>
    <property type="evidence" value="ECO:0007669"/>
    <property type="project" value="UniProtKB-KW"/>
</dbReference>
<gene>
    <name evidence="5" type="ORF">BECKFM1743A_GA0114220_100454</name>
    <name evidence="7" type="ORF">BECKFM1743B_GA0114221_100582</name>
    <name evidence="6" type="ORF">BECKFM1743C_GA0114222_100612</name>
</gene>
<proteinExistence type="inferred from homology"/>
<feature type="domain" description="Type I restriction modification DNA specificity" evidence="4">
    <location>
        <begin position="104"/>
        <end position="191"/>
    </location>
</feature>
<dbReference type="Pfam" id="PF01420">
    <property type="entry name" value="Methylase_S"/>
    <property type="match status" value="2"/>
</dbReference>
<dbReference type="Gene3D" id="3.90.220.20">
    <property type="entry name" value="DNA methylase specificity domains"/>
    <property type="match status" value="2"/>
</dbReference>
<dbReference type="EMBL" id="CAADFL010000058">
    <property type="protein sequence ID" value="VFK08053.1"/>
    <property type="molecule type" value="Genomic_DNA"/>
</dbReference>
<reference evidence="7" key="1">
    <citation type="submission" date="2019-02" db="EMBL/GenBank/DDBJ databases">
        <authorList>
            <person name="Gruber-Vodicka R. H."/>
            <person name="Seah K. B. B."/>
        </authorList>
    </citation>
    <scope>NUCLEOTIDE SEQUENCE</scope>
    <source>
        <strain evidence="5">BECK_BZ163</strain>
        <strain evidence="7">BECK_BZ164</strain>
        <strain evidence="6">BECK_BZ165</strain>
    </source>
</reference>
<protein>
    <submittedName>
        <fullName evidence="7">Type I restriction enzyme, S subunit</fullName>
    </submittedName>
</protein>
<dbReference type="InterPro" id="IPR052021">
    <property type="entry name" value="Type-I_RS_S_subunit"/>
</dbReference>
<organism evidence="7">
    <name type="scientific">Candidatus Kentrum sp. FM</name>
    <dbReference type="NCBI Taxonomy" id="2126340"/>
    <lineage>
        <taxon>Bacteria</taxon>
        <taxon>Pseudomonadati</taxon>
        <taxon>Pseudomonadota</taxon>
        <taxon>Gammaproteobacteria</taxon>
        <taxon>Candidatus Kentrum</taxon>
    </lineage>
</organism>
<evidence type="ECO:0000256" key="1">
    <source>
        <dbReference type="ARBA" id="ARBA00010923"/>
    </source>
</evidence>
<evidence type="ECO:0000313" key="6">
    <source>
        <dbReference type="EMBL" id="VFJ48559.1"/>
    </source>
</evidence>
<evidence type="ECO:0000256" key="2">
    <source>
        <dbReference type="ARBA" id="ARBA00022747"/>
    </source>
</evidence>
<dbReference type="PANTHER" id="PTHR30408">
    <property type="entry name" value="TYPE-1 RESTRICTION ENZYME ECOKI SPECIFICITY PROTEIN"/>
    <property type="match status" value="1"/>
</dbReference>
<feature type="domain" description="Type I restriction modification DNA specificity" evidence="4">
    <location>
        <begin position="289"/>
        <end position="390"/>
    </location>
</feature>
<keyword evidence="2" id="KW-0680">Restriction system</keyword>
<sequence>MMDTQLTVPLSNLMDIKHGYPFSSCYFADEPTGYILLTPRNFTKDQQIFFGENTTYYDGPVPEEFILDEGDLLLVMTDLKKEMGILGKAAILRRDQLDKQFSDKVILHNQRIGKVIRKDPRSKQTFLMYLLNSDAVHKKIKATATGTTVHHTSPDKILNVRVWAPRIPEQKKIADILSEWDRSIYLSERLIAANQQKRKALAQKLLSGEERFSAFSRVDWDYPRIGEIARPITERNSGNSRDEDPLPVLSCTKYDGLMDSFRYFGKRVFSKDLSSYKVVRRGGFAYATNHIEEGSIGYQNLYDKALVSPMYTVFETSDRIVDEFLYLVLKTSRYRHIFAANTNASVNRRGSLRWKEFAGIRVPLPPREEQETLIRVFSVIDREISLLGKQQLALSRQKKGLMQKLVSGQWRV</sequence>
<accession>A0A450VTE3</accession>
<dbReference type="SUPFAM" id="SSF116734">
    <property type="entry name" value="DNA methylase specificity domain"/>
    <property type="match status" value="2"/>
</dbReference>
<dbReference type="InterPro" id="IPR044946">
    <property type="entry name" value="Restrct_endonuc_typeI_TRD_sf"/>
</dbReference>
<dbReference type="PANTHER" id="PTHR30408:SF12">
    <property type="entry name" value="TYPE I RESTRICTION ENZYME MJAVIII SPECIFICITY SUBUNIT"/>
    <property type="match status" value="1"/>
</dbReference>
<dbReference type="EMBL" id="CAADFA010000061">
    <property type="protein sequence ID" value="VFJ48559.1"/>
    <property type="molecule type" value="Genomic_DNA"/>
</dbReference>
<dbReference type="GO" id="GO:0009307">
    <property type="term" value="P:DNA restriction-modification system"/>
    <property type="evidence" value="ECO:0007669"/>
    <property type="project" value="UniProtKB-KW"/>
</dbReference>
<evidence type="ECO:0000313" key="7">
    <source>
        <dbReference type="EMBL" id="VFK08053.1"/>
    </source>
</evidence>
<comment type="similarity">
    <text evidence="1">Belongs to the type-I restriction system S methylase family.</text>
</comment>
<evidence type="ECO:0000313" key="5">
    <source>
        <dbReference type="EMBL" id="VFJ47215.1"/>
    </source>
</evidence>
<name>A0A450VTE3_9GAMM</name>
<dbReference type="AlphaFoldDB" id="A0A450VTE3"/>